<evidence type="ECO:0000256" key="1">
    <source>
        <dbReference type="SAM" id="Phobius"/>
    </source>
</evidence>
<dbReference type="STRING" id="1560234.SP90_03665"/>
<keyword evidence="4" id="KW-1185">Reference proteome</keyword>
<keyword evidence="1" id="KW-0812">Transmembrane</keyword>
<dbReference type="PATRIC" id="fig|1560234.3.peg.2604"/>
<dbReference type="InterPro" id="IPR018639">
    <property type="entry name" value="DUF2062"/>
</dbReference>
<dbReference type="AlphaFoldDB" id="A0A1B7XJQ3"/>
<dbReference type="OrthoDB" id="9794343at2"/>
<dbReference type="PANTHER" id="PTHR40547:SF1">
    <property type="entry name" value="SLL0298 PROTEIN"/>
    <property type="match status" value="1"/>
</dbReference>
<dbReference type="Pfam" id="PF09835">
    <property type="entry name" value="DUF2062"/>
    <property type="match status" value="1"/>
</dbReference>
<comment type="caution">
    <text evidence="3">The sequence shown here is derived from an EMBL/GenBank/DDBJ whole genome shotgun (WGS) entry which is preliminary data.</text>
</comment>
<feature type="transmembrane region" description="Helical" evidence="1">
    <location>
        <begin position="50"/>
        <end position="71"/>
    </location>
</feature>
<accession>A0A1B7XJQ3</accession>
<feature type="transmembrane region" description="Helical" evidence="1">
    <location>
        <begin position="114"/>
        <end position="142"/>
    </location>
</feature>
<dbReference type="PANTHER" id="PTHR40547">
    <property type="entry name" value="SLL0298 PROTEIN"/>
    <property type="match status" value="1"/>
</dbReference>
<feature type="transmembrane region" description="Helical" evidence="1">
    <location>
        <begin position="21"/>
        <end position="44"/>
    </location>
</feature>
<keyword evidence="1" id="KW-1133">Transmembrane helix</keyword>
<gene>
    <name evidence="3" type="ORF">SP90_03665</name>
</gene>
<dbReference type="Proteomes" id="UP000091979">
    <property type="component" value="Unassembled WGS sequence"/>
</dbReference>
<keyword evidence="1" id="KW-0472">Membrane</keyword>
<sequence length="173" mass="19538">MRFWVSFKRAIKYNYLRVMRLKVSTHSIALGMAVGVFSGCLPILPFQTVVAVALAFVVRCSKIAAAAGTWISNPLNWVPFYTACFIIGNWLIPIDVSFDPHHMELKDLLEQGGGIVIVMMTGGLIMAVPCSILSYFITFRAVTRFRQRRMIRLIKQYKSKHGDHDSHDKSVDS</sequence>
<name>A0A1B7XJQ3_9BACT</name>
<evidence type="ECO:0000313" key="4">
    <source>
        <dbReference type="Proteomes" id="UP000091979"/>
    </source>
</evidence>
<dbReference type="EMBL" id="JXMS01000004">
    <property type="protein sequence ID" value="OBQ55733.1"/>
    <property type="molecule type" value="Genomic_DNA"/>
</dbReference>
<dbReference type="RefSeq" id="WP_066852717.1">
    <property type="nucleotide sequence ID" value="NZ_JXMS01000004.1"/>
</dbReference>
<proteinExistence type="predicted"/>
<protein>
    <recommendedName>
        <fullName evidence="2">DUF2062 domain-containing protein</fullName>
    </recommendedName>
</protein>
<organism evidence="3 4">
    <name type="scientific">Halodesulfovibrio spirochaetisodalis</name>
    <dbReference type="NCBI Taxonomy" id="1560234"/>
    <lineage>
        <taxon>Bacteria</taxon>
        <taxon>Pseudomonadati</taxon>
        <taxon>Thermodesulfobacteriota</taxon>
        <taxon>Desulfovibrionia</taxon>
        <taxon>Desulfovibrionales</taxon>
        <taxon>Desulfovibrionaceae</taxon>
        <taxon>Halodesulfovibrio</taxon>
    </lineage>
</organism>
<evidence type="ECO:0000313" key="3">
    <source>
        <dbReference type="EMBL" id="OBQ55733.1"/>
    </source>
</evidence>
<reference evidence="3 4" key="1">
    <citation type="submission" date="2015-01" db="EMBL/GenBank/DDBJ databases">
        <title>Desulfovibrio sp. JC271 draft genome sequence.</title>
        <authorList>
            <person name="Shivani Y."/>
            <person name="Subhash Y."/>
            <person name="Sasikala C."/>
            <person name="Ramana C.V."/>
        </authorList>
    </citation>
    <scope>NUCLEOTIDE SEQUENCE [LARGE SCALE GENOMIC DNA]</scope>
    <source>
        <strain evidence="3 4">JC271</strain>
    </source>
</reference>
<feature type="domain" description="DUF2062" evidence="2">
    <location>
        <begin position="9"/>
        <end position="149"/>
    </location>
</feature>
<feature type="transmembrane region" description="Helical" evidence="1">
    <location>
        <begin position="78"/>
        <end position="94"/>
    </location>
</feature>
<evidence type="ECO:0000259" key="2">
    <source>
        <dbReference type="Pfam" id="PF09835"/>
    </source>
</evidence>